<dbReference type="AlphaFoldDB" id="A0A1D8GCB3"/>
<evidence type="ECO:0000313" key="3">
    <source>
        <dbReference type="EMBL" id="AOT68520.1"/>
    </source>
</evidence>
<dbReference type="InterPro" id="IPR011621">
    <property type="entry name" value="Metal-dep_PHydrolase_7TM_intra"/>
</dbReference>
<dbReference type="CDD" id="cd00077">
    <property type="entry name" value="HDc"/>
    <property type="match status" value="1"/>
</dbReference>
<evidence type="ECO:0000256" key="1">
    <source>
        <dbReference type="SAM" id="Phobius"/>
    </source>
</evidence>
<feature type="transmembrane region" description="Helical" evidence="1">
    <location>
        <begin position="395"/>
        <end position="416"/>
    </location>
</feature>
<dbReference type="InterPro" id="IPR052722">
    <property type="entry name" value="PgpH_phosphodiesterase"/>
</dbReference>
<dbReference type="SUPFAM" id="SSF109604">
    <property type="entry name" value="HD-domain/PDEase-like"/>
    <property type="match status" value="1"/>
</dbReference>
<dbReference type="Proteomes" id="UP000095743">
    <property type="component" value="Chromosome"/>
</dbReference>
<organism evidence="3 4">
    <name type="scientific">Geosporobacter ferrireducens</name>
    <dbReference type="NCBI Taxonomy" id="1424294"/>
    <lineage>
        <taxon>Bacteria</taxon>
        <taxon>Bacillati</taxon>
        <taxon>Bacillota</taxon>
        <taxon>Clostridia</taxon>
        <taxon>Peptostreptococcales</taxon>
        <taxon>Thermotaleaceae</taxon>
        <taxon>Geosporobacter</taxon>
    </lineage>
</organism>
<dbReference type="PANTHER" id="PTHR36442">
    <property type="entry name" value="CYCLIC-DI-AMP PHOSPHODIESTERASE PGPH"/>
    <property type="match status" value="1"/>
</dbReference>
<dbReference type="NCBIfam" id="TIGR00277">
    <property type="entry name" value="HDIG"/>
    <property type="match status" value="1"/>
</dbReference>
<keyword evidence="1" id="KW-0812">Transmembrane</keyword>
<dbReference type="RefSeq" id="WP_069974096.1">
    <property type="nucleotide sequence ID" value="NZ_CP017269.1"/>
</dbReference>
<keyword evidence="1" id="KW-1133">Transmembrane helix</keyword>
<sequence>MFFLKHIKEKMKQNFLIRFLGKKWISYSLLTGVFFLVIFISTISTLAPEKYELQPGQKAPVDLKAPRDIEDKAATEKLIKKAVESVEPREKIDPTIQIDIKKKIERFFVHLYQVRGLLEAEHDEKLVLLKDENGLELDENQLAIMLNASEKELKSMESYIYEIITQVMSTGIKTEELEKERINITNYFMSIKEFSQQIRQIGIYIVNSSIQANRFLDIETTQQKIEEAKKNVEKVIIRRDSIIASSGDIITEDKYDLLKEAGLTKEDGKKDFSLYIGIGLLVLIGQILLISYLYVFNKDIFHFQSKLYLILIIFLSTYLISKTMYTISAYLVPIAASAMLLGILIDTRFAILVNLVLTILLGLITGNNWGFLMSALIAGTVGAFSVSHTHQRSNIFFAGLMVSVSNMITIVGIGLINNAEMAKILMECFYGILNGIFCAILTIGTLPLWESVFHILTPLKLLELSNPNQPALKKLLLEAPGTYHHSIIVGNLSEAAADAIGANGLMTRVSAYYHDIGKLKRPYFFKENQLTSENPHDKLTPSLSTLIITSHVKDGIEIAKKYNLPSEIIEMIEQHHGSTLVKYFYHKAVTDDEQENVEEESFRYDGVKPQTKEAAILMLADSVEAAVRSMSEPTGEKMKVLIDKIIKDKLDDHQLDACPLTLKDLEKIAQSFQTILMGIFHERIEYPEINRKEVEAAE</sequence>
<dbReference type="Pfam" id="PF01966">
    <property type="entry name" value="HD"/>
    <property type="match status" value="1"/>
</dbReference>
<dbReference type="KEGG" id="gfe:Gferi_02270"/>
<dbReference type="OrthoDB" id="9806952at2"/>
<evidence type="ECO:0000313" key="4">
    <source>
        <dbReference type="Proteomes" id="UP000095743"/>
    </source>
</evidence>
<dbReference type="InterPro" id="IPR011624">
    <property type="entry name" value="Metal-dep_PHydrolase_7TM_extra"/>
</dbReference>
<keyword evidence="1" id="KW-0472">Membrane</keyword>
<feature type="transmembrane region" description="Helical" evidence="1">
    <location>
        <begin position="307"/>
        <end position="332"/>
    </location>
</feature>
<feature type="domain" description="HD/PDEase" evidence="2">
    <location>
        <begin position="478"/>
        <end position="635"/>
    </location>
</feature>
<feature type="transmembrane region" description="Helical" evidence="1">
    <location>
        <begin position="338"/>
        <end position="364"/>
    </location>
</feature>
<dbReference type="Pfam" id="PF07698">
    <property type="entry name" value="7TM-7TMR_HD"/>
    <property type="match status" value="1"/>
</dbReference>
<keyword evidence="3" id="KW-0378">Hydrolase</keyword>
<dbReference type="PANTHER" id="PTHR36442:SF1">
    <property type="entry name" value="CYCLIC-DI-AMP PHOSPHODIESTERASE PGPH"/>
    <property type="match status" value="1"/>
</dbReference>
<gene>
    <name evidence="3" type="ORF">Gferi_02270</name>
</gene>
<name>A0A1D8GCB3_9FIRM</name>
<dbReference type="InterPro" id="IPR006674">
    <property type="entry name" value="HD_domain"/>
</dbReference>
<dbReference type="SMART" id="SM00471">
    <property type="entry name" value="HDc"/>
    <property type="match status" value="1"/>
</dbReference>
<evidence type="ECO:0000259" key="2">
    <source>
        <dbReference type="SMART" id="SM00471"/>
    </source>
</evidence>
<protein>
    <submittedName>
        <fullName evidence="3">Phosphohydrolase</fullName>
    </submittedName>
</protein>
<dbReference type="STRING" id="1424294.Gferi_02270"/>
<dbReference type="Pfam" id="PF07697">
    <property type="entry name" value="7TMR-HDED"/>
    <property type="match status" value="1"/>
</dbReference>
<dbReference type="GO" id="GO:0016787">
    <property type="term" value="F:hydrolase activity"/>
    <property type="evidence" value="ECO:0007669"/>
    <property type="project" value="UniProtKB-KW"/>
</dbReference>
<accession>A0A1D8GCB3</accession>
<keyword evidence="4" id="KW-1185">Reference proteome</keyword>
<dbReference type="InterPro" id="IPR006675">
    <property type="entry name" value="HDIG_dom"/>
</dbReference>
<dbReference type="InterPro" id="IPR003607">
    <property type="entry name" value="HD/PDEase_dom"/>
</dbReference>
<proteinExistence type="predicted"/>
<dbReference type="Gene3D" id="1.10.3210.10">
    <property type="entry name" value="Hypothetical protein af1432"/>
    <property type="match status" value="1"/>
</dbReference>
<feature type="transmembrane region" description="Helical" evidence="1">
    <location>
        <begin position="428"/>
        <end position="449"/>
    </location>
</feature>
<feature type="transmembrane region" description="Helical" evidence="1">
    <location>
        <begin position="272"/>
        <end position="295"/>
    </location>
</feature>
<reference evidence="3 4" key="1">
    <citation type="submission" date="2016-09" db="EMBL/GenBank/DDBJ databases">
        <title>Genomic analysis reveals versatility of anaerobic energy metabolism of Geosporobacter ferrireducens IRF9 of phylum Firmicutes.</title>
        <authorList>
            <person name="Kim S.-J."/>
        </authorList>
    </citation>
    <scope>NUCLEOTIDE SEQUENCE [LARGE SCALE GENOMIC DNA]</scope>
    <source>
        <strain evidence="3 4">IRF9</strain>
    </source>
</reference>
<dbReference type="EMBL" id="CP017269">
    <property type="protein sequence ID" value="AOT68520.1"/>
    <property type="molecule type" value="Genomic_DNA"/>
</dbReference>